<accession>A0A671TF10</accession>
<keyword evidence="2" id="KW-1185">Reference proteome</keyword>
<reference evidence="1" key="2">
    <citation type="submission" date="2025-09" db="UniProtKB">
        <authorList>
            <consortium name="Ensembl"/>
        </authorList>
    </citation>
    <scope>IDENTIFICATION</scope>
</reference>
<protein>
    <submittedName>
        <fullName evidence="1">Uncharacterized protein</fullName>
    </submittedName>
</protein>
<dbReference type="Proteomes" id="UP000472260">
    <property type="component" value="Unassembled WGS sequence"/>
</dbReference>
<evidence type="ECO:0000313" key="1">
    <source>
        <dbReference type="Ensembl" id="ENSSANP00000106785.1"/>
    </source>
</evidence>
<dbReference type="Ensembl" id="ENSSANT00000113302.1">
    <property type="protein sequence ID" value="ENSSANP00000106785.1"/>
    <property type="gene ID" value="ENSSANG00000052180.1"/>
</dbReference>
<evidence type="ECO:0000313" key="2">
    <source>
        <dbReference type="Proteomes" id="UP000472260"/>
    </source>
</evidence>
<sequence>MPEFISVDEFIAETLEDYSSPTTSSFYTKMTSCRNSTLTLFVLLNPIGLSAAYFQHHKLCDFKLNPQLKYRKLLY</sequence>
<proteinExistence type="predicted"/>
<name>A0A671TF10_9TELE</name>
<dbReference type="AlphaFoldDB" id="A0A671TF10"/>
<organism evidence="1 2">
    <name type="scientific">Sinocyclocheilus anshuiensis</name>
    <dbReference type="NCBI Taxonomy" id="1608454"/>
    <lineage>
        <taxon>Eukaryota</taxon>
        <taxon>Metazoa</taxon>
        <taxon>Chordata</taxon>
        <taxon>Craniata</taxon>
        <taxon>Vertebrata</taxon>
        <taxon>Euteleostomi</taxon>
        <taxon>Actinopterygii</taxon>
        <taxon>Neopterygii</taxon>
        <taxon>Teleostei</taxon>
        <taxon>Ostariophysi</taxon>
        <taxon>Cypriniformes</taxon>
        <taxon>Cyprinidae</taxon>
        <taxon>Cyprininae</taxon>
        <taxon>Sinocyclocheilus</taxon>
    </lineage>
</organism>
<reference evidence="1" key="1">
    <citation type="submission" date="2025-08" db="UniProtKB">
        <authorList>
            <consortium name="Ensembl"/>
        </authorList>
    </citation>
    <scope>IDENTIFICATION</scope>
</reference>